<dbReference type="OrthoDB" id="9919381at2"/>
<sequence>MKKKNIKKLSLNKKAVSNLDEVSGGLANGPVPVGTHIRSGCPVCTLPKVTDNTCMTNCIVSCFWTCAGTCFPCW</sequence>
<dbReference type="Proteomes" id="UP000464657">
    <property type="component" value="Chromosome"/>
</dbReference>
<reference evidence="1 2" key="1">
    <citation type="journal article" date="2013" name="Int. J. Syst. Evol. Microbiol.">
        <title>Kordia antarctica sp. nov., isolated from Antarctic seawater.</title>
        <authorList>
            <person name="Baek K."/>
            <person name="Choi A."/>
            <person name="Kang I."/>
            <person name="Lee K."/>
            <person name="Cho J.C."/>
        </authorList>
    </citation>
    <scope>NUCLEOTIDE SEQUENCE [LARGE SCALE GENOMIC DNA]</scope>
    <source>
        <strain evidence="1 2">IMCC3317</strain>
    </source>
</reference>
<accession>A0A7L4ZGK7</accession>
<dbReference type="KEGG" id="kan:IMCC3317_07320"/>
<proteinExistence type="predicted"/>
<dbReference type="EMBL" id="CP019288">
    <property type="protein sequence ID" value="QHI35386.1"/>
    <property type="molecule type" value="Genomic_DNA"/>
</dbReference>
<protein>
    <submittedName>
        <fullName evidence="1">Uncharacterized protein</fullName>
    </submittedName>
</protein>
<gene>
    <name evidence="1" type="ORF">IMCC3317_07320</name>
</gene>
<dbReference type="RefSeq" id="WP_160128129.1">
    <property type="nucleotide sequence ID" value="NZ_CP019288.1"/>
</dbReference>
<keyword evidence="2" id="KW-1185">Reference proteome</keyword>
<name>A0A7L4ZGK7_9FLAO</name>
<organism evidence="1 2">
    <name type="scientific">Kordia antarctica</name>
    <dbReference type="NCBI Taxonomy" id="1218801"/>
    <lineage>
        <taxon>Bacteria</taxon>
        <taxon>Pseudomonadati</taxon>
        <taxon>Bacteroidota</taxon>
        <taxon>Flavobacteriia</taxon>
        <taxon>Flavobacteriales</taxon>
        <taxon>Flavobacteriaceae</taxon>
        <taxon>Kordia</taxon>
    </lineage>
</organism>
<evidence type="ECO:0000313" key="1">
    <source>
        <dbReference type="EMBL" id="QHI35386.1"/>
    </source>
</evidence>
<dbReference type="AlphaFoldDB" id="A0A7L4ZGK7"/>
<evidence type="ECO:0000313" key="2">
    <source>
        <dbReference type="Proteomes" id="UP000464657"/>
    </source>
</evidence>